<dbReference type="EMBL" id="LR134492">
    <property type="protein sequence ID" value="VEI64439.1"/>
    <property type="molecule type" value="Genomic_DNA"/>
</dbReference>
<dbReference type="EC" id="6.3.2.-" evidence="1"/>
<sequence>MKSLTPMQAASWVGRHSAQALGGVAAHLYAEFDGTITDIPAFGRLWTHSIARTQCCVFMSPQRGYSM</sequence>
<keyword evidence="1" id="KW-0436">Ligase</keyword>
<evidence type="ECO:0000313" key="2">
    <source>
        <dbReference type="Proteomes" id="UP000270487"/>
    </source>
</evidence>
<dbReference type="GO" id="GO:0016874">
    <property type="term" value="F:ligase activity"/>
    <property type="evidence" value="ECO:0007669"/>
    <property type="project" value="UniProtKB-KW"/>
</dbReference>
<organism evidence="1 2">
    <name type="scientific">Serratia fonticola</name>
    <dbReference type="NCBI Taxonomy" id="47917"/>
    <lineage>
        <taxon>Bacteria</taxon>
        <taxon>Pseudomonadati</taxon>
        <taxon>Pseudomonadota</taxon>
        <taxon>Gammaproteobacteria</taxon>
        <taxon>Enterobacterales</taxon>
        <taxon>Yersiniaceae</taxon>
        <taxon>Serratia</taxon>
    </lineage>
</organism>
<reference evidence="1 2" key="1">
    <citation type="submission" date="2018-12" db="EMBL/GenBank/DDBJ databases">
        <authorList>
            <consortium name="Pathogen Informatics"/>
        </authorList>
    </citation>
    <scope>NUCLEOTIDE SEQUENCE [LARGE SCALE GENOMIC DNA]</scope>
    <source>
        <strain evidence="1 2">NCTC13193</strain>
    </source>
</reference>
<dbReference type="AlphaFoldDB" id="A0A448S9S9"/>
<dbReference type="SMR" id="A0A448S9S9"/>
<protein>
    <submittedName>
        <fullName evidence="1">Phenyloxazoline synthase MbtB</fullName>
        <ecNumber evidence="1">6.3.2.-</ecNumber>
    </submittedName>
</protein>
<name>A0A448S9S9_SERFO</name>
<dbReference type="Proteomes" id="UP000270487">
    <property type="component" value="Chromosome"/>
</dbReference>
<evidence type="ECO:0000313" key="1">
    <source>
        <dbReference type="EMBL" id="VEI64439.1"/>
    </source>
</evidence>
<accession>A0A448S9S9</accession>
<gene>
    <name evidence="1" type="primary">mbtB_2</name>
    <name evidence="1" type="ORF">NCTC13193_01146</name>
</gene>
<proteinExistence type="predicted"/>